<dbReference type="EMBL" id="PKPP01003325">
    <property type="protein sequence ID" value="PWA69987.1"/>
    <property type="molecule type" value="Genomic_DNA"/>
</dbReference>
<dbReference type="Proteomes" id="UP000245207">
    <property type="component" value="Unassembled WGS sequence"/>
</dbReference>
<evidence type="ECO:0000313" key="2">
    <source>
        <dbReference type="Proteomes" id="UP000245207"/>
    </source>
</evidence>
<evidence type="ECO:0000313" key="1">
    <source>
        <dbReference type="EMBL" id="PWA69987.1"/>
    </source>
</evidence>
<comment type="caution">
    <text evidence="1">The sequence shown here is derived from an EMBL/GenBank/DDBJ whole genome shotgun (WGS) entry which is preliminary data.</text>
</comment>
<proteinExistence type="predicted"/>
<dbReference type="AlphaFoldDB" id="A0A2U1N942"/>
<dbReference type="STRING" id="35608.A0A2U1N942"/>
<protein>
    <submittedName>
        <fullName evidence="1">Molybdenum cofactor sulfurase, C-terminal</fullName>
    </submittedName>
</protein>
<gene>
    <name evidence="1" type="ORF">CTI12_AA293240</name>
</gene>
<keyword evidence="2" id="KW-1185">Reference proteome</keyword>
<sequence>MTQKLFLPSLDLFLTVVRAPGMMELKVSLSKLSVLPDGVLVWEWSASAFDEGDEAVYFYVNTITASFQIVAEFLVLLHSSGADWELEIIEQLQKDAIKAGVHFLEFNNKCVNICQNKQFDSLISELVLFLMALPTPAQAQALAQQPPRDIVLDGSGTSLNIATHEPEHQSYFQKLGRDDFPNKDTLLILIRINLHFHLDFQTWKMLL</sequence>
<accession>A0A2U1N942</accession>
<name>A0A2U1N942_ARTAN</name>
<organism evidence="1 2">
    <name type="scientific">Artemisia annua</name>
    <name type="common">Sweet wormwood</name>
    <dbReference type="NCBI Taxonomy" id="35608"/>
    <lineage>
        <taxon>Eukaryota</taxon>
        <taxon>Viridiplantae</taxon>
        <taxon>Streptophyta</taxon>
        <taxon>Embryophyta</taxon>
        <taxon>Tracheophyta</taxon>
        <taxon>Spermatophyta</taxon>
        <taxon>Magnoliopsida</taxon>
        <taxon>eudicotyledons</taxon>
        <taxon>Gunneridae</taxon>
        <taxon>Pentapetalae</taxon>
        <taxon>asterids</taxon>
        <taxon>campanulids</taxon>
        <taxon>Asterales</taxon>
        <taxon>Asteraceae</taxon>
        <taxon>Asteroideae</taxon>
        <taxon>Anthemideae</taxon>
        <taxon>Artemisiinae</taxon>
        <taxon>Artemisia</taxon>
    </lineage>
</organism>
<reference evidence="1 2" key="1">
    <citation type="journal article" date="2018" name="Mol. Plant">
        <title>The genome of Artemisia annua provides insight into the evolution of Asteraceae family and artemisinin biosynthesis.</title>
        <authorList>
            <person name="Shen Q."/>
            <person name="Zhang L."/>
            <person name="Liao Z."/>
            <person name="Wang S."/>
            <person name="Yan T."/>
            <person name="Shi P."/>
            <person name="Liu M."/>
            <person name="Fu X."/>
            <person name="Pan Q."/>
            <person name="Wang Y."/>
            <person name="Lv Z."/>
            <person name="Lu X."/>
            <person name="Zhang F."/>
            <person name="Jiang W."/>
            <person name="Ma Y."/>
            <person name="Chen M."/>
            <person name="Hao X."/>
            <person name="Li L."/>
            <person name="Tang Y."/>
            <person name="Lv G."/>
            <person name="Zhou Y."/>
            <person name="Sun X."/>
            <person name="Brodelius P.E."/>
            <person name="Rose J.K.C."/>
            <person name="Tang K."/>
        </authorList>
    </citation>
    <scope>NUCLEOTIDE SEQUENCE [LARGE SCALE GENOMIC DNA]</scope>
    <source>
        <strain evidence="2">cv. Huhao1</strain>
        <tissue evidence="1">Leaf</tissue>
    </source>
</reference>